<keyword evidence="6" id="KW-1185">Reference proteome</keyword>
<keyword evidence="3" id="KW-0238">DNA-binding</keyword>
<dbReference type="Proteomes" id="UP000219281">
    <property type="component" value="Unassembled WGS sequence"/>
</dbReference>
<dbReference type="GO" id="GO:0003677">
    <property type="term" value="F:DNA binding"/>
    <property type="evidence" value="ECO:0007669"/>
    <property type="project" value="UniProtKB-KW"/>
</dbReference>
<dbReference type="PIRSF" id="PIRSF019455">
    <property type="entry name" value="CopR_AtkY"/>
    <property type="match status" value="1"/>
</dbReference>
<organism evidence="5 6">
    <name type="scientific">Pedobacter xixiisoli</name>
    <dbReference type="NCBI Taxonomy" id="1476464"/>
    <lineage>
        <taxon>Bacteria</taxon>
        <taxon>Pseudomonadati</taxon>
        <taxon>Bacteroidota</taxon>
        <taxon>Sphingobacteriia</taxon>
        <taxon>Sphingobacteriales</taxon>
        <taxon>Sphingobacteriaceae</taxon>
        <taxon>Pedobacter</taxon>
    </lineage>
</organism>
<dbReference type="Gene3D" id="1.10.10.10">
    <property type="entry name" value="Winged helix-like DNA-binding domain superfamily/Winged helix DNA-binding domain"/>
    <property type="match status" value="1"/>
</dbReference>
<evidence type="ECO:0000256" key="3">
    <source>
        <dbReference type="ARBA" id="ARBA00023125"/>
    </source>
</evidence>
<protein>
    <submittedName>
        <fullName evidence="5">Predicted transcriptional regulator</fullName>
    </submittedName>
</protein>
<evidence type="ECO:0000256" key="4">
    <source>
        <dbReference type="ARBA" id="ARBA00023163"/>
    </source>
</evidence>
<dbReference type="Pfam" id="PF03965">
    <property type="entry name" value="Penicillinase_R"/>
    <property type="match status" value="1"/>
</dbReference>
<comment type="similarity">
    <text evidence="1">Belongs to the BlaI transcriptional regulatory family.</text>
</comment>
<evidence type="ECO:0000313" key="6">
    <source>
        <dbReference type="Proteomes" id="UP000219281"/>
    </source>
</evidence>
<evidence type="ECO:0000256" key="2">
    <source>
        <dbReference type="ARBA" id="ARBA00023015"/>
    </source>
</evidence>
<evidence type="ECO:0000256" key="1">
    <source>
        <dbReference type="ARBA" id="ARBA00011046"/>
    </source>
</evidence>
<dbReference type="RefSeq" id="WP_097131247.1">
    <property type="nucleotide sequence ID" value="NZ_OCMT01000002.1"/>
</dbReference>
<name>A0A285ZZ56_9SPHI</name>
<dbReference type="InterPro" id="IPR005650">
    <property type="entry name" value="BlaI_family"/>
</dbReference>
<sequence>MRELTKAEEQIMLILWELKEAIVKDVIDKMEPPKPAYNTVSTVIRVLEGKGFLDHKAIGNTHIYFPTISEEQYKHFAFDKVMTNYFENSYESLVSFLVNEKKMDISQLDEIIAIAEQLKNKK</sequence>
<dbReference type="SUPFAM" id="SSF46785">
    <property type="entry name" value="Winged helix' DNA-binding domain"/>
    <property type="match status" value="1"/>
</dbReference>
<dbReference type="InterPro" id="IPR036388">
    <property type="entry name" value="WH-like_DNA-bd_sf"/>
</dbReference>
<keyword evidence="2" id="KW-0805">Transcription regulation</keyword>
<dbReference type="GO" id="GO:0045892">
    <property type="term" value="P:negative regulation of DNA-templated transcription"/>
    <property type="evidence" value="ECO:0007669"/>
    <property type="project" value="InterPro"/>
</dbReference>
<evidence type="ECO:0000313" key="5">
    <source>
        <dbReference type="EMBL" id="SOD14930.1"/>
    </source>
</evidence>
<reference evidence="6" key="1">
    <citation type="submission" date="2017-09" db="EMBL/GenBank/DDBJ databases">
        <authorList>
            <person name="Varghese N."/>
            <person name="Submissions S."/>
        </authorList>
    </citation>
    <scope>NUCLEOTIDE SEQUENCE [LARGE SCALE GENOMIC DNA]</scope>
    <source>
        <strain evidence="6">CGMCC 1.12803</strain>
    </source>
</reference>
<dbReference type="OrthoDB" id="1098508at2"/>
<dbReference type="AlphaFoldDB" id="A0A285ZZ56"/>
<proteinExistence type="inferred from homology"/>
<dbReference type="InterPro" id="IPR036390">
    <property type="entry name" value="WH_DNA-bd_sf"/>
</dbReference>
<dbReference type="EMBL" id="OCMT01000002">
    <property type="protein sequence ID" value="SOD14930.1"/>
    <property type="molecule type" value="Genomic_DNA"/>
</dbReference>
<keyword evidence="4" id="KW-0804">Transcription</keyword>
<accession>A0A285ZZ56</accession>
<gene>
    <name evidence="5" type="ORF">SAMN06297358_1894</name>
</gene>